<evidence type="ECO:0000313" key="2">
    <source>
        <dbReference type="Proteomes" id="UP001303222"/>
    </source>
</evidence>
<proteinExistence type="predicted"/>
<reference evidence="1" key="1">
    <citation type="journal article" date="2023" name="Mol. Phylogenet. Evol.">
        <title>Genome-scale phylogeny and comparative genomics of the fungal order Sordariales.</title>
        <authorList>
            <person name="Hensen N."/>
            <person name="Bonometti L."/>
            <person name="Westerberg I."/>
            <person name="Brannstrom I.O."/>
            <person name="Guillou S."/>
            <person name="Cros-Aarteil S."/>
            <person name="Calhoun S."/>
            <person name="Haridas S."/>
            <person name="Kuo A."/>
            <person name="Mondo S."/>
            <person name="Pangilinan J."/>
            <person name="Riley R."/>
            <person name="LaButti K."/>
            <person name="Andreopoulos B."/>
            <person name="Lipzen A."/>
            <person name="Chen C."/>
            <person name="Yan M."/>
            <person name="Daum C."/>
            <person name="Ng V."/>
            <person name="Clum A."/>
            <person name="Steindorff A."/>
            <person name="Ohm R.A."/>
            <person name="Martin F."/>
            <person name="Silar P."/>
            <person name="Natvig D.O."/>
            <person name="Lalanne C."/>
            <person name="Gautier V."/>
            <person name="Ament-Velasquez S.L."/>
            <person name="Kruys A."/>
            <person name="Hutchinson M.I."/>
            <person name="Powell A.J."/>
            <person name="Barry K."/>
            <person name="Miller A.N."/>
            <person name="Grigoriev I.V."/>
            <person name="Debuchy R."/>
            <person name="Gladieux P."/>
            <person name="Hiltunen Thoren M."/>
            <person name="Johannesson H."/>
        </authorList>
    </citation>
    <scope>NUCLEOTIDE SEQUENCE</scope>
    <source>
        <strain evidence="1">CBS 626.80</strain>
    </source>
</reference>
<feature type="non-terminal residue" evidence="1">
    <location>
        <position position="1"/>
    </location>
</feature>
<keyword evidence="2" id="KW-1185">Reference proteome</keyword>
<dbReference type="AlphaFoldDB" id="A0AAN6SHZ0"/>
<evidence type="ECO:0000313" key="1">
    <source>
        <dbReference type="EMBL" id="KAK3955037.1"/>
    </source>
</evidence>
<accession>A0AAN6SHZ0</accession>
<dbReference type="EMBL" id="MU859081">
    <property type="protein sequence ID" value="KAK3955037.1"/>
    <property type="molecule type" value="Genomic_DNA"/>
</dbReference>
<feature type="non-terminal residue" evidence="1">
    <location>
        <position position="56"/>
    </location>
</feature>
<dbReference type="Proteomes" id="UP001303222">
    <property type="component" value="Unassembled WGS sequence"/>
</dbReference>
<organism evidence="1 2">
    <name type="scientific">Pseudoneurospora amorphoporcata</name>
    <dbReference type="NCBI Taxonomy" id="241081"/>
    <lineage>
        <taxon>Eukaryota</taxon>
        <taxon>Fungi</taxon>
        <taxon>Dikarya</taxon>
        <taxon>Ascomycota</taxon>
        <taxon>Pezizomycotina</taxon>
        <taxon>Sordariomycetes</taxon>
        <taxon>Sordariomycetidae</taxon>
        <taxon>Sordariales</taxon>
        <taxon>Sordariaceae</taxon>
        <taxon>Pseudoneurospora</taxon>
    </lineage>
</organism>
<name>A0AAN6SHZ0_9PEZI</name>
<sequence length="56" mass="6410">QDTNACNIPPFATNRHIFDPIHLASSARRSNVSSKSIHLIMIHESEWYLQAYPEAM</sequence>
<protein>
    <submittedName>
        <fullName evidence="1">Uncharacterized protein</fullName>
    </submittedName>
</protein>
<gene>
    <name evidence="1" type="ORF">QBC32DRAFT_183845</name>
</gene>
<reference evidence="1" key="2">
    <citation type="submission" date="2023-06" db="EMBL/GenBank/DDBJ databases">
        <authorList>
            <consortium name="Lawrence Berkeley National Laboratory"/>
            <person name="Mondo S.J."/>
            <person name="Hensen N."/>
            <person name="Bonometti L."/>
            <person name="Westerberg I."/>
            <person name="Brannstrom I.O."/>
            <person name="Guillou S."/>
            <person name="Cros-Aarteil S."/>
            <person name="Calhoun S."/>
            <person name="Haridas S."/>
            <person name="Kuo A."/>
            <person name="Pangilinan J."/>
            <person name="Riley R."/>
            <person name="Labutti K."/>
            <person name="Andreopoulos B."/>
            <person name="Lipzen A."/>
            <person name="Chen C."/>
            <person name="Yanf M."/>
            <person name="Daum C."/>
            <person name="Ng V."/>
            <person name="Clum A."/>
            <person name="Steindorff A."/>
            <person name="Ohm R."/>
            <person name="Martin F."/>
            <person name="Silar P."/>
            <person name="Natvig D."/>
            <person name="Lalanne C."/>
            <person name="Gautier V."/>
            <person name="Ament-Velasquez S.L."/>
            <person name="Kruys A."/>
            <person name="Hutchinson M.I."/>
            <person name="Powell A.J."/>
            <person name="Barry K."/>
            <person name="Miller A.N."/>
            <person name="Grigoriev I.V."/>
            <person name="Debuchy R."/>
            <person name="Gladieux P."/>
            <person name="Thoren M.H."/>
            <person name="Johannesson H."/>
        </authorList>
    </citation>
    <scope>NUCLEOTIDE SEQUENCE</scope>
    <source>
        <strain evidence="1">CBS 626.80</strain>
    </source>
</reference>
<comment type="caution">
    <text evidence="1">The sequence shown here is derived from an EMBL/GenBank/DDBJ whole genome shotgun (WGS) entry which is preliminary data.</text>
</comment>